<keyword evidence="1" id="KW-0472">Membrane</keyword>
<dbReference type="RefSeq" id="WP_098074686.1">
    <property type="nucleotide sequence ID" value="NZ_PDEQ01000002.1"/>
</dbReference>
<protein>
    <submittedName>
        <fullName evidence="2">Uncharacterized protein</fullName>
    </submittedName>
</protein>
<reference evidence="2 3" key="1">
    <citation type="submission" date="2017-10" db="EMBL/GenBank/DDBJ databases">
        <title>Draft genome of Longibacter Salinarum.</title>
        <authorList>
            <person name="Goh K.M."/>
            <person name="Shamsir M.S."/>
            <person name="Lim S.W."/>
        </authorList>
    </citation>
    <scope>NUCLEOTIDE SEQUENCE [LARGE SCALE GENOMIC DNA]</scope>
    <source>
        <strain evidence="2 3">KCTC 52045</strain>
    </source>
</reference>
<feature type="transmembrane region" description="Helical" evidence="1">
    <location>
        <begin position="54"/>
        <end position="73"/>
    </location>
</feature>
<feature type="transmembrane region" description="Helical" evidence="1">
    <location>
        <begin position="26"/>
        <end position="47"/>
    </location>
</feature>
<keyword evidence="1" id="KW-1133">Transmembrane helix</keyword>
<feature type="transmembrane region" description="Helical" evidence="1">
    <location>
        <begin position="93"/>
        <end position="113"/>
    </location>
</feature>
<keyword evidence="1" id="KW-0812">Transmembrane</keyword>
<dbReference type="AlphaFoldDB" id="A0A2A8D0M3"/>
<dbReference type="EMBL" id="PDEQ01000002">
    <property type="protein sequence ID" value="PEN14512.1"/>
    <property type="molecule type" value="Genomic_DNA"/>
</dbReference>
<keyword evidence="3" id="KW-1185">Reference proteome</keyword>
<comment type="caution">
    <text evidence="2">The sequence shown here is derived from an EMBL/GenBank/DDBJ whole genome shotgun (WGS) entry which is preliminary data.</text>
</comment>
<accession>A0A2A8D0M3</accession>
<gene>
    <name evidence="2" type="ORF">CRI94_05665</name>
</gene>
<evidence type="ECO:0000313" key="3">
    <source>
        <dbReference type="Proteomes" id="UP000220102"/>
    </source>
</evidence>
<dbReference type="Proteomes" id="UP000220102">
    <property type="component" value="Unassembled WGS sequence"/>
</dbReference>
<evidence type="ECO:0000313" key="2">
    <source>
        <dbReference type="EMBL" id="PEN14512.1"/>
    </source>
</evidence>
<proteinExistence type="predicted"/>
<name>A0A2A8D0M3_9BACT</name>
<sequence>MNSSTDSEPSLFDNKSLKKESVTGGLVSLAGQAGIFVLRLGSLAVLVRLVESEGFGLVAMAMTVITLLTDLGLTKATVRRSIDFSSLFRIEVMSHADAVVIAVSAAVLGYKLPHGVGSFARRRIVFEMRFGSYPVRRAAIEQTHFG</sequence>
<organism evidence="2 3">
    <name type="scientific">Longibacter salinarum</name>
    <dbReference type="NCBI Taxonomy" id="1850348"/>
    <lineage>
        <taxon>Bacteria</taxon>
        <taxon>Pseudomonadati</taxon>
        <taxon>Rhodothermota</taxon>
        <taxon>Rhodothermia</taxon>
        <taxon>Rhodothermales</taxon>
        <taxon>Salisaetaceae</taxon>
        <taxon>Longibacter</taxon>
    </lineage>
</organism>
<evidence type="ECO:0000256" key="1">
    <source>
        <dbReference type="SAM" id="Phobius"/>
    </source>
</evidence>